<dbReference type="SUPFAM" id="SSF103039">
    <property type="entry name" value="CheC-like"/>
    <property type="match status" value="1"/>
</dbReference>
<dbReference type="PANTHER" id="PTHR39452:SF1">
    <property type="entry name" value="CHEY-P PHOSPHATASE CHEX"/>
    <property type="match status" value="1"/>
</dbReference>
<organism evidence="3 4">
    <name type="scientific">Acetivibrio thermocellus AD2</name>
    <dbReference type="NCBI Taxonomy" id="1138384"/>
    <lineage>
        <taxon>Bacteria</taxon>
        <taxon>Bacillati</taxon>
        <taxon>Bacillota</taxon>
        <taxon>Clostridia</taxon>
        <taxon>Eubacteriales</taxon>
        <taxon>Oscillospiraceae</taxon>
        <taxon>Acetivibrio</taxon>
    </lineage>
</organism>
<name>A0AB36TFQ1_ACETH</name>
<evidence type="ECO:0000313" key="3">
    <source>
        <dbReference type="EMBL" id="PFH02360.1"/>
    </source>
</evidence>
<dbReference type="CDD" id="cd17906">
    <property type="entry name" value="CheX"/>
    <property type="match status" value="1"/>
</dbReference>
<dbReference type="Gene3D" id="3.40.1550.10">
    <property type="entry name" value="CheC-like"/>
    <property type="match status" value="1"/>
</dbReference>
<dbReference type="GeneID" id="35804459"/>
<dbReference type="RefSeq" id="WP_003519167.1">
    <property type="nucleotide sequence ID" value="NZ_CP013828.1"/>
</dbReference>
<dbReference type="InterPro" id="IPR028976">
    <property type="entry name" value="CheC-like_sf"/>
</dbReference>
<dbReference type="InterPro" id="IPR028051">
    <property type="entry name" value="CheX-like_dom"/>
</dbReference>
<proteinExistence type="predicted"/>
<gene>
    <name evidence="3" type="ORF">M972_111130</name>
</gene>
<comment type="caution">
    <text evidence="3">The sequence shown here is derived from an EMBL/GenBank/DDBJ whole genome shotgun (WGS) entry which is preliminary data.</text>
</comment>
<keyword evidence="1" id="KW-0145">Chemotaxis</keyword>
<sequence>MDVKNAFVETAMGVLSEFGFSSVFAEKNETGGLVEAEYVNVVMGVNGAISGNLIMTAKKESALAIASAMLGGMEFTEVDDMVKSAIGELLNIIAGNAFSKVDVKAAVYISTPTLLIGEGISVLLQSPGTNKLVFDMDGQSMDVFLDIE</sequence>
<evidence type="ECO:0000256" key="1">
    <source>
        <dbReference type="ARBA" id="ARBA00022500"/>
    </source>
</evidence>
<dbReference type="PANTHER" id="PTHR39452">
    <property type="entry name" value="CHEY-P PHOSPHATASE CHEX"/>
    <property type="match status" value="1"/>
</dbReference>
<reference evidence="3 4" key="1">
    <citation type="submission" date="2017-09" db="EMBL/GenBank/DDBJ databases">
        <title>Evaluation of Pacific Biosciences Sequencing Technology to Finishing C. thermocellum Genome Sequences.</title>
        <authorList>
            <person name="Brown S."/>
        </authorList>
    </citation>
    <scope>NUCLEOTIDE SEQUENCE [LARGE SCALE GENOMIC DNA]</scope>
    <source>
        <strain evidence="3 4">AD2</strain>
    </source>
</reference>
<dbReference type="GO" id="GO:0006935">
    <property type="term" value="P:chemotaxis"/>
    <property type="evidence" value="ECO:0007669"/>
    <property type="project" value="UniProtKB-KW"/>
</dbReference>
<dbReference type="AlphaFoldDB" id="A0AB36TFQ1"/>
<dbReference type="InterPro" id="IPR038756">
    <property type="entry name" value="CheX-like"/>
</dbReference>
<dbReference type="Pfam" id="PF13690">
    <property type="entry name" value="CheX"/>
    <property type="match status" value="1"/>
</dbReference>
<dbReference type="Proteomes" id="UP000223596">
    <property type="component" value="Unassembled WGS sequence"/>
</dbReference>
<protein>
    <submittedName>
        <fullName evidence="3">Chemotaxis protein CheX</fullName>
    </submittedName>
</protein>
<dbReference type="SMR" id="A0AB36TFQ1"/>
<feature type="domain" description="Chemotaxis phosphatase CheX-like" evidence="2">
    <location>
        <begin position="40"/>
        <end position="123"/>
    </location>
</feature>
<accession>A0AB36TFQ1</accession>
<evidence type="ECO:0000313" key="4">
    <source>
        <dbReference type="Proteomes" id="UP000223596"/>
    </source>
</evidence>
<dbReference type="EMBL" id="PDBW01000001">
    <property type="protein sequence ID" value="PFH02360.1"/>
    <property type="molecule type" value="Genomic_DNA"/>
</dbReference>
<evidence type="ECO:0000259" key="2">
    <source>
        <dbReference type="Pfam" id="PF13690"/>
    </source>
</evidence>